<evidence type="ECO:0000256" key="1">
    <source>
        <dbReference type="SAM" id="Phobius"/>
    </source>
</evidence>
<keyword evidence="1" id="KW-0812">Transmembrane</keyword>
<evidence type="ECO:0000313" key="3">
    <source>
        <dbReference type="EMBL" id="XBO43367.1"/>
    </source>
</evidence>
<sequence>MTTTQPSRRTTEQDQSGAAVGVTVAAAIFMIMIGVFHAIQGVVALVNDKFYVVGAKYTFEFDVTAWGWVHVVLGVIAAFAGFALFQGATWARAVAVLMAAVSIIANFMWIPYYPLWSMTIIAFDAFVIWAVTAHPRALADAPR</sequence>
<organism evidence="3">
    <name type="scientific">Pedococcus sp. KACC 23699</name>
    <dbReference type="NCBI Taxonomy" id="3149228"/>
    <lineage>
        <taxon>Bacteria</taxon>
        <taxon>Bacillati</taxon>
        <taxon>Actinomycetota</taxon>
        <taxon>Actinomycetes</taxon>
        <taxon>Micrococcales</taxon>
        <taxon>Intrasporangiaceae</taxon>
        <taxon>Pedococcus</taxon>
    </lineage>
</organism>
<feature type="transmembrane region" description="Helical" evidence="1">
    <location>
        <begin position="115"/>
        <end position="133"/>
    </location>
</feature>
<evidence type="ECO:0000259" key="2">
    <source>
        <dbReference type="Pfam" id="PF23636"/>
    </source>
</evidence>
<dbReference type="AlphaFoldDB" id="A0AAU7JSI6"/>
<dbReference type="InterPro" id="IPR055568">
    <property type="entry name" value="DUF7144"/>
</dbReference>
<proteinExistence type="predicted"/>
<keyword evidence="1" id="KW-0472">Membrane</keyword>
<feature type="transmembrane region" description="Helical" evidence="1">
    <location>
        <begin position="90"/>
        <end position="109"/>
    </location>
</feature>
<dbReference type="Pfam" id="PF23636">
    <property type="entry name" value="DUF7144"/>
    <property type="match status" value="1"/>
</dbReference>
<reference evidence="3" key="1">
    <citation type="submission" date="2024-05" db="EMBL/GenBank/DDBJ databases">
        <authorList>
            <person name="Kim S."/>
            <person name="Heo J."/>
            <person name="Choi H."/>
            <person name="Choi Y."/>
            <person name="Kwon S.-W."/>
            <person name="Kim Y."/>
        </authorList>
    </citation>
    <scope>NUCLEOTIDE SEQUENCE</scope>
    <source>
        <strain evidence="3">KACC 23699</strain>
    </source>
</reference>
<accession>A0AAU7JSI6</accession>
<name>A0AAU7JSI6_9MICO</name>
<feature type="transmembrane region" description="Helical" evidence="1">
    <location>
        <begin position="65"/>
        <end position="85"/>
    </location>
</feature>
<protein>
    <recommendedName>
        <fullName evidence="2">DUF7144 domain-containing protein</fullName>
    </recommendedName>
</protein>
<keyword evidence="1" id="KW-1133">Transmembrane helix</keyword>
<feature type="domain" description="DUF7144" evidence="2">
    <location>
        <begin position="23"/>
        <end position="136"/>
    </location>
</feature>
<dbReference type="EMBL" id="CP157483">
    <property type="protein sequence ID" value="XBO43367.1"/>
    <property type="molecule type" value="Genomic_DNA"/>
</dbReference>
<gene>
    <name evidence="3" type="ORF">ABEG17_17665</name>
</gene>
<feature type="transmembrane region" description="Helical" evidence="1">
    <location>
        <begin position="20"/>
        <end position="45"/>
    </location>
</feature>
<dbReference type="RefSeq" id="WP_406830802.1">
    <property type="nucleotide sequence ID" value="NZ_CP157483.1"/>
</dbReference>